<keyword evidence="2" id="KW-0378">Hydrolase</keyword>
<dbReference type="GO" id="GO:0003677">
    <property type="term" value="F:DNA binding"/>
    <property type="evidence" value="ECO:0007669"/>
    <property type="project" value="InterPro"/>
</dbReference>
<dbReference type="InterPro" id="IPR006054">
    <property type="entry name" value="DnaQ"/>
</dbReference>
<dbReference type="CDD" id="cd06127">
    <property type="entry name" value="DEDDh"/>
    <property type="match status" value="1"/>
</dbReference>
<dbReference type="GO" id="GO:0008408">
    <property type="term" value="F:3'-5' exonuclease activity"/>
    <property type="evidence" value="ECO:0007669"/>
    <property type="project" value="TreeGrafter"/>
</dbReference>
<dbReference type="Proteomes" id="UP000321816">
    <property type="component" value="Chromosome"/>
</dbReference>
<dbReference type="FunFam" id="3.30.420.10:FF:000045">
    <property type="entry name" value="3'-5' exonuclease DinG"/>
    <property type="match status" value="1"/>
</dbReference>
<dbReference type="GO" id="GO:0045004">
    <property type="term" value="P:DNA replication proofreading"/>
    <property type="evidence" value="ECO:0007669"/>
    <property type="project" value="TreeGrafter"/>
</dbReference>
<accession>A0A5C7EZF1</accession>
<keyword evidence="6" id="KW-1185">Reference proteome</keyword>
<proteinExistence type="predicted"/>
<evidence type="ECO:0000313" key="5">
    <source>
        <dbReference type="EMBL" id="WWD79079.1"/>
    </source>
</evidence>
<sequence>MMFWKKKKMHYQLTQEQPLNTPIRDLCFTVFDTEATGFAVGGQDRLIEIGAVQVKGLHVTDRTFQTYVNPQRNIPERITELTGITNDHVVDAPDSFTAIEKFYEYIEQNGSDGWVGHYLAFDVMVLKKELQRHKYTFDEPIYVDTLDLIGYLAPSWDMRDLQHYALNFGTKIFERHSALGDALTTAHLLVELLRYVEDRGKTTLGDLTDITNTENGGWAFQR</sequence>
<reference evidence="5 6" key="1">
    <citation type="submission" date="2024-01" db="EMBL/GenBank/DDBJ databases">
        <title>Complete Genome Sequence of Alkalicoccus halolimnae BZ-SZ-XJ29T, a Moderately Halophilic Bacterium Isolated from a Salt Lake.</title>
        <authorList>
            <person name="Zhao B."/>
        </authorList>
    </citation>
    <scope>NUCLEOTIDE SEQUENCE [LARGE SCALE GENOMIC DNA]</scope>
    <source>
        <strain evidence="5 6">BZ-SZ-XJ29</strain>
    </source>
</reference>
<dbReference type="InterPro" id="IPR036397">
    <property type="entry name" value="RNaseH_sf"/>
</dbReference>
<name>A0A5C7EZF1_9BACI</name>
<dbReference type="Pfam" id="PF00929">
    <property type="entry name" value="RNase_T"/>
    <property type="match status" value="1"/>
</dbReference>
<keyword evidence="3 5" id="KW-0269">Exonuclease</keyword>
<dbReference type="InterPro" id="IPR012337">
    <property type="entry name" value="RNaseH-like_sf"/>
</dbReference>
<keyword evidence="1" id="KW-0540">Nuclease</keyword>
<evidence type="ECO:0000256" key="3">
    <source>
        <dbReference type="ARBA" id="ARBA00022839"/>
    </source>
</evidence>
<dbReference type="Gene3D" id="3.30.420.10">
    <property type="entry name" value="Ribonuclease H-like superfamily/Ribonuclease H"/>
    <property type="match status" value="1"/>
</dbReference>
<organism evidence="5 6">
    <name type="scientific">Alkalicoccus halolimnae</name>
    <dbReference type="NCBI Taxonomy" id="1667239"/>
    <lineage>
        <taxon>Bacteria</taxon>
        <taxon>Bacillati</taxon>
        <taxon>Bacillota</taxon>
        <taxon>Bacilli</taxon>
        <taxon>Bacillales</taxon>
        <taxon>Bacillaceae</taxon>
        <taxon>Alkalicoccus</taxon>
    </lineage>
</organism>
<protein>
    <submittedName>
        <fullName evidence="5">3'-5' exonuclease</fullName>
    </submittedName>
</protein>
<dbReference type="SMART" id="SM00479">
    <property type="entry name" value="EXOIII"/>
    <property type="match status" value="1"/>
</dbReference>
<dbReference type="NCBIfam" id="TIGR00573">
    <property type="entry name" value="dnaq"/>
    <property type="match status" value="1"/>
</dbReference>
<dbReference type="AlphaFoldDB" id="A0A5C7EZF1"/>
<gene>
    <name evidence="5" type="ORF">FTX54_011680</name>
</gene>
<evidence type="ECO:0000256" key="1">
    <source>
        <dbReference type="ARBA" id="ARBA00022722"/>
    </source>
</evidence>
<evidence type="ECO:0000313" key="6">
    <source>
        <dbReference type="Proteomes" id="UP000321816"/>
    </source>
</evidence>
<dbReference type="KEGG" id="ahal:FTX54_011680"/>
<evidence type="ECO:0000256" key="2">
    <source>
        <dbReference type="ARBA" id="ARBA00022801"/>
    </source>
</evidence>
<dbReference type="PANTHER" id="PTHR30231">
    <property type="entry name" value="DNA POLYMERASE III SUBUNIT EPSILON"/>
    <property type="match status" value="1"/>
</dbReference>
<evidence type="ECO:0000259" key="4">
    <source>
        <dbReference type="SMART" id="SM00479"/>
    </source>
</evidence>
<feature type="domain" description="Exonuclease" evidence="4">
    <location>
        <begin position="27"/>
        <end position="198"/>
    </location>
</feature>
<dbReference type="PANTHER" id="PTHR30231:SF41">
    <property type="entry name" value="DNA POLYMERASE III SUBUNIT EPSILON"/>
    <property type="match status" value="1"/>
</dbReference>
<dbReference type="InterPro" id="IPR013520">
    <property type="entry name" value="Ribonucl_H"/>
</dbReference>
<dbReference type="EMBL" id="CP144914">
    <property type="protein sequence ID" value="WWD79079.1"/>
    <property type="molecule type" value="Genomic_DNA"/>
</dbReference>
<dbReference type="SUPFAM" id="SSF53098">
    <property type="entry name" value="Ribonuclease H-like"/>
    <property type="match status" value="1"/>
</dbReference>
<dbReference type="OrthoDB" id="9776650at2"/>
<dbReference type="GO" id="GO:0005829">
    <property type="term" value="C:cytosol"/>
    <property type="evidence" value="ECO:0007669"/>
    <property type="project" value="TreeGrafter"/>
</dbReference>
<dbReference type="GO" id="GO:0003887">
    <property type="term" value="F:DNA-directed DNA polymerase activity"/>
    <property type="evidence" value="ECO:0007669"/>
    <property type="project" value="InterPro"/>
</dbReference>